<dbReference type="STRING" id="22663.A0A218W7L9"/>
<comment type="caution">
    <text evidence="3">The sequence shown here is derived from an EMBL/GenBank/DDBJ whole genome shotgun (WGS) entry which is preliminary data.</text>
</comment>
<evidence type="ECO:0000313" key="6">
    <source>
        <dbReference type="Proteomes" id="UP000233551"/>
    </source>
</evidence>
<reference evidence="4 6" key="3">
    <citation type="submission" date="2017-11" db="EMBL/GenBank/DDBJ databases">
        <title>De-novo sequencing of pomegranate (Punica granatum L.) genome.</title>
        <authorList>
            <person name="Akparov Z."/>
            <person name="Amiraslanov A."/>
            <person name="Hajiyeva S."/>
            <person name="Abbasov M."/>
            <person name="Kaur K."/>
            <person name="Hamwieh A."/>
            <person name="Solovyev V."/>
            <person name="Salamov A."/>
            <person name="Braich B."/>
            <person name="Kosarev P."/>
            <person name="Mahmoud A."/>
            <person name="Hajiyev E."/>
            <person name="Babayeva S."/>
            <person name="Izzatullayeva V."/>
            <person name="Mammadov A."/>
            <person name="Mammadov A."/>
            <person name="Sharifova S."/>
            <person name="Ojaghi J."/>
            <person name="Eynullazada K."/>
            <person name="Bayramov B."/>
            <person name="Abdulazimova A."/>
            <person name="Shahmuradov I."/>
        </authorList>
    </citation>
    <scope>NUCLEOTIDE SEQUENCE [LARGE SCALE GENOMIC DNA]</scope>
    <source>
        <strain evidence="4">AG2017</strain>
        <strain evidence="6">cv. AG2017</strain>
        <tissue evidence="4">Leaf</tissue>
    </source>
</reference>
<feature type="region of interest" description="Disordered" evidence="1">
    <location>
        <begin position="33"/>
        <end position="58"/>
    </location>
</feature>
<dbReference type="PANTHER" id="PTHR33868">
    <property type="entry name" value="EXPRESSED PROTEIN"/>
    <property type="match status" value="1"/>
</dbReference>
<reference evidence="5" key="1">
    <citation type="journal article" date="2017" name="Plant J.">
        <title>The pomegranate (Punica granatum L.) genome and the genomics of punicalagin biosynthesis.</title>
        <authorList>
            <person name="Qin G."/>
            <person name="Xu C."/>
            <person name="Ming R."/>
            <person name="Tang H."/>
            <person name="Guyot R."/>
            <person name="Kramer E.M."/>
            <person name="Hu Y."/>
            <person name="Yi X."/>
            <person name="Qi Y."/>
            <person name="Xu X."/>
            <person name="Gao Z."/>
            <person name="Pan H."/>
            <person name="Jian J."/>
            <person name="Tian Y."/>
            <person name="Yue Z."/>
            <person name="Xu Y."/>
        </authorList>
    </citation>
    <scope>NUCLEOTIDE SEQUENCE [LARGE SCALE GENOMIC DNA]</scope>
    <source>
        <strain evidence="5">cv. Dabenzi</strain>
    </source>
</reference>
<dbReference type="EMBL" id="MTKT01004950">
    <property type="protein sequence ID" value="OWM68636.1"/>
    <property type="molecule type" value="Genomic_DNA"/>
</dbReference>
<keyword evidence="2" id="KW-0472">Membrane</keyword>
<proteinExistence type="predicted"/>
<dbReference type="PANTHER" id="PTHR33868:SF2">
    <property type="entry name" value="EXPRESSED PROTEIN"/>
    <property type="match status" value="1"/>
</dbReference>
<evidence type="ECO:0000313" key="4">
    <source>
        <dbReference type="EMBL" id="PKI44966.1"/>
    </source>
</evidence>
<keyword evidence="2" id="KW-0812">Transmembrane</keyword>
<dbReference type="Proteomes" id="UP000197138">
    <property type="component" value="Unassembled WGS sequence"/>
</dbReference>
<gene>
    <name evidence="3" type="ORF">CDL15_Pgr023601</name>
    <name evidence="4" type="ORF">CRG98_034661</name>
</gene>
<sequence length="487" mass="53939">MAAAEARAVWQRTVNRCFVQEDAKRAPKLACCQSSSSGSKQVDAGPAAPEDGGDHPVSGFMSFNRKPSFCNLPSDTRWWLQLQPSYVFLKGLPGEQFNASEAEVEGLKSGSESWRSNSDEVTFVKQDDLMDADGSKTVEALLELSNEHLSSSMSKGTDERQLDASTLSSDGIKGMKTSDIMSSYEFVELDNFGSSVSKQHNDLGFDAYSPWIGNGKSEPWWRMSDREELASLVARKSLDHVENCDLPPPQKVHVTRHPYSRIRCLEPQSELQPSINRSSQPQPIVSSTQKMACPDFGQNFGMKWGSADEGHFTYGSDKSSSKTGYSTAEEDMKAVAGEGGEPDPSKAQLLEALCHSQTRAREAENAVKRANAEKEHIIKLFFKQASQLFAYKQWFQLLQLESIHLQIKNGDDEPSVSAFFPEVRPRTAYKGKKLRRNWQKVAKGKSGKRGETRVDVTKYAVAIALGFGLVGAGLLLGWTVGWMLPRF</sequence>
<evidence type="ECO:0000313" key="5">
    <source>
        <dbReference type="Proteomes" id="UP000197138"/>
    </source>
</evidence>
<evidence type="ECO:0000313" key="3">
    <source>
        <dbReference type="EMBL" id="OWM68636.1"/>
    </source>
</evidence>
<dbReference type="AlphaFoldDB" id="A0A218W7L9"/>
<dbReference type="OrthoDB" id="1920951at2759"/>
<feature type="transmembrane region" description="Helical" evidence="2">
    <location>
        <begin position="459"/>
        <end position="484"/>
    </location>
</feature>
<keyword evidence="2" id="KW-1133">Transmembrane helix</keyword>
<dbReference type="EMBL" id="PGOL01002817">
    <property type="protein sequence ID" value="PKI44966.1"/>
    <property type="molecule type" value="Genomic_DNA"/>
</dbReference>
<accession>A0A218W7L9</accession>
<name>A0A218W7L9_PUNGR</name>
<keyword evidence="6" id="KW-1185">Reference proteome</keyword>
<organism evidence="3 5">
    <name type="scientific">Punica granatum</name>
    <name type="common">Pomegranate</name>
    <dbReference type="NCBI Taxonomy" id="22663"/>
    <lineage>
        <taxon>Eukaryota</taxon>
        <taxon>Viridiplantae</taxon>
        <taxon>Streptophyta</taxon>
        <taxon>Embryophyta</taxon>
        <taxon>Tracheophyta</taxon>
        <taxon>Spermatophyta</taxon>
        <taxon>Magnoliopsida</taxon>
        <taxon>eudicotyledons</taxon>
        <taxon>Gunneridae</taxon>
        <taxon>Pentapetalae</taxon>
        <taxon>rosids</taxon>
        <taxon>malvids</taxon>
        <taxon>Myrtales</taxon>
        <taxon>Lythraceae</taxon>
        <taxon>Punica</taxon>
    </lineage>
</organism>
<evidence type="ECO:0000256" key="2">
    <source>
        <dbReference type="SAM" id="Phobius"/>
    </source>
</evidence>
<reference evidence="3" key="2">
    <citation type="submission" date="2017-06" db="EMBL/GenBank/DDBJ databases">
        <title>The pomegranate genome and the genomics of punicalagin biosynthesis.</title>
        <authorList>
            <person name="Xu C."/>
        </authorList>
    </citation>
    <scope>NUCLEOTIDE SEQUENCE [LARGE SCALE GENOMIC DNA]</scope>
    <source>
        <tissue evidence="3">Fresh leaf</tissue>
    </source>
</reference>
<dbReference type="Proteomes" id="UP000233551">
    <property type="component" value="Unassembled WGS sequence"/>
</dbReference>
<evidence type="ECO:0000256" key="1">
    <source>
        <dbReference type="SAM" id="MobiDB-lite"/>
    </source>
</evidence>
<protein>
    <submittedName>
        <fullName evidence="3">Uncharacterized protein</fullName>
    </submittedName>
</protein>
<dbReference type="GeneID" id="116187187"/>